<dbReference type="Proteomes" id="UP000009232">
    <property type="component" value="Chromosome"/>
</dbReference>
<dbReference type="SMART" id="SM00924">
    <property type="entry name" value="MgtE_N"/>
    <property type="match status" value="1"/>
</dbReference>
<keyword evidence="8" id="KW-0129">CBS domain</keyword>
<dbReference type="Pfam" id="PF00571">
    <property type="entry name" value="CBS"/>
    <property type="match status" value="2"/>
</dbReference>
<dbReference type="RefSeq" id="WP_013835905.1">
    <property type="nucleotide sequence ID" value="NC_015581.1"/>
</dbReference>
<keyword evidence="9" id="KW-0479">Metal-binding</keyword>
<comment type="function">
    <text evidence="9">Acts as a magnesium transporter.</text>
</comment>
<dbReference type="OrthoDB" id="9790355at2"/>
<evidence type="ECO:0000256" key="6">
    <source>
        <dbReference type="ARBA" id="ARBA00022989"/>
    </source>
</evidence>
<dbReference type="Gene3D" id="3.10.580.10">
    <property type="entry name" value="CBS-domain"/>
    <property type="match status" value="1"/>
</dbReference>
<keyword evidence="7 9" id="KW-0472">Membrane</keyword>
<dbReference type="HOGENOM" id="CLU_037408_2_2_6"/>
<protein>
    <recommendedName>
        <fullName evidence="9">Magnesium transporter MgtE</fullName>
    </recommendedName>
</protein>
<proteinExistence type="inferred from homology"/>
<evidence type="ECO:0000256" key="1">
    <source>
        <dbReference type="ARBA" id="ARBA00004141"/>
    </source>
</evidence>
<dbReference type="Gene3D" id="1.25.60.10">
    <property type="entry name" value="MgtE N-terminal domain-like"/>
    <property type="match status" value="1"/>
</dbReference>
<dbReference type="Pfam" id="PF03448">
    <property type="entry name" value="MgtE_N"/>
    <property type="match status" value="1"/>
</dbReference>
<evidence type="ECO:0000256" key="4">
    <source>
        <dbReference type="ARBA" id="ARBA00022692"/>
    </source>
</evidence>
<dbReference type="Gene3D" id="1.10.357.20">
    <property type="entry name" value="SLC41 divalent cation transporters, integral membrane domain"/>
    <property type="match status" value="1"/>
</dbReference>
<evidence type="ECO:0000256" key="8">
    <source>
        <dbReference type="PROSITE-ProRule" id="PRU00703"/>
    </source>
</evidence>
<dbReference type="InterPro" id="IPR036739">
    <property type="entry name" value="SLC41_membr_dom_sf"/>
</dbReference>
<name>F6D9T1_THICA</name>
<keyword evidence="5 9" id="KW-0460">Magnesium</keyword>
<dbReference type="SMART" id="SM00116">
    <property type="entry name" value="CBS"/>
    <property type="match status" value="1"/>
</dbReference>
<comment type="subcellular location">
    <subcellularLocation>
        <location evidence="9">Cell membrane</location>
        <topology evidence="9">Multi-pass membrane protein</topology>
    </subcellularLocation>
    <subcellularLocation>
        <location evidence="1">Membrane</location>
        <topology evidence="1">Multi-pass membrane protein</topology>
    </subcellularLocation>
</comment>
<dbReference type="SUPFAM" id="SSF54631">
    <property type="entry name" value="CBS-domain pair"/>
    <property type="match status" value="1"/>
</dbReference>
<feature type="transmembrane region" description="Helical" evidence="9">
    <location>
        <begin position="372"/>
        <end position="392"/>
    </location>
</feature>
<dbReference type="PANTHER" id="PTHR43773">
    <property type="entry name" value="MAGNESIUM TRANSPORTER MGTE"/>
    <property type="match status" value="1"/>
</dbReference>
<comment type="similarity">
    <text evidence="2 9">Belongs to the SLC41A transporter family.</text>
</comment>
<comment type="subunit">
    <text evidence="9">Homodimer.</text>
</comment>
<dbReference type="eggNOG" id="COG2239">
    <property type="taxonomic scope" value="Bacteria"/>
</dbReference>
<organism evidence="11 12">
    <name type="scientific">Thiomicrospira cyclica (strain DSM 14477 / JCM 11371 / ALM1)</name>
    <name type="common">Thioalkalimicrobium cyclicum</name>
    <dbReference type="NCBI Taxonomy" id="717773"/>
    <lineage>
        <taxon>Bacteria</taxon>
        <taxon>Pseudomonadati</taxon>
        <taxon>Pseudomonadota</taxon>
        <taxon>Gammaproteobacteria</taxon>
        <taxon>Thiotrichales</taxon>
        <taxon>Piscirickettsiaceae</taxon>
        <taxon>Thiomicrospira</taxon>
    </lineage>
</organism>
<dbReference type="KEGG" id="tcy:Thicy_1367"/>
<keyword evidence="3 9" id="KW-0813">Transport</keyword>
<evidence type="ECO:0000256" key="2">
    <source>
        <dbReference type="ARBA" id="ARBA00009749"/>
    </source>
</evidence>
<evidence type="ECO:0000313" key="11">
    <source>
        <dbReference type="EMBL" id="AEG32130.1"/>
    </source>
</evidence>
<dbReference type="InterPro" id="IPR006669">
    <property type="entry name" value="MgtE_transporter"/>
</dbReference>
<dbReference type="NCBIfam" id="TIGR00400">
    <property type="entry name" value="mgtE"/>
    <property type="match status" value="1"/>
</dbReference>
<dbReference type="GO" id="GO:0005886">
    <property type="term" value="C:plasma membrane"/>
    <property type="evidence" value="ECO:0007669"/>
    <property type="project" value="UniProtKB-SubCell"/>
</dbReference>
<dbReference type="EMBL" id="CP002776">
    <property type="protein sequence ID" value="AEG32130.1"/>
    <property type="molecule type" value="Genomic_DNA"/>
</dbReference>
<feature type="domain" description="CBS" evidence="10">
    <location>
        <begin position="214"/>
        <end position="272"/>
    </location>
</feature>
<evidence type="ECO:0000259" key="10">
    <source>
        <dbReference type="PROSITE" id="PS51371"/>
    </source>
</evidence>
<keyword evidence="12" id="KW-1185">Reference proteome</keyword>
<sequence length="463" mass="51131">MSYPWEYDPSHNTKVFHDRLDELEELLNQRQFDKIRQRIQLIEVQDTAELLEGLAKATQILFFRTLPRKTASAVFAYLSQPAKEELISHLSDEDSLHLVKSLEADDRAAFLDELPAAIVKTLTQKLPHEQLREVQLLLGYPADSVGRVMRPDYVAIHKDWTIQYALDYLKDLNQDATRLNTLFVLDEDNILLDALHIRKLALARDSSDLIADLMDHKVIFIEATENQEKAVEMMQHYDLNSLPVVDIDGELVGMVTVDDILDIAEAETTKDFHKMGSVGVINFSISEASPVLLYRKRIGWLILLVFVNIFAGLAIATFEDTITAVVALVFFLPLIIGSSGNAGSQASTLMVRSLATGDVELRDWGRLIIKEVSVAAALGITMGIAIASIGYWRGGWDLAAVVALSMVAVVIVGSLMGMSLPFLLSKLKIDPATASAPLITSMADILGILIYFSIAVAILPTSG</sequence>
<feature type="transmembrane region" description="Helical" evidence="9">
    <location>
        <begin position="322"/>
        <end position="342"/>
    </location>
</feature>
<keyword evidence="6 9" id="KW-1133">Transmembrane helix</keyword>
<dbReference type="PROSITE" id="PS51371">
    <property type="entry name" value="CBS"/>
    <property type="match status" value="1"/>
</dbReference>
<dbReference type="PANTHER" id="PTHR43773:SF1">
    <property type="entry name" value="MAGNESIUM TRANSPORTER MGTE"/>
    <property type="match status" value="1"/>
</dbReference>
<evidence type="ECO:0000256" key="5">
    <source>
        <dbReference type="ARBA" id="ARBA00022842"/>
    </source>
</evidence>
<keyword evidence="9" id="KW-1003">Cell membrane</keyword>
<feature type="transmembrane region" description="Helical" evidence="9">
    <location>
        <begin position="436"/>
        <end position="459"/>
    </location>
</feature>
<dbReference type="InterPro" id="IPR000644">
    <property type="entry name" value="CBS_dom"/>
</dbReference>
<dbReference type="InterPro" id="IPR006667">
    <property type="entry name" value="SLC41_membr_dom"/>
</dbReference>
<evidence type="ECO:0000256" key="9">
    <source>
        <dbReference type="RuleBase" id="RU362011"/>
    </source>
</evidence>
<dbReference type="InterPro" id="IPR038076">
    <property type="entry name" value="MgtE_N_sf"/>
</dbReference>
<evidence type="ECO:0000313" key="12">
    <source>
        <dbReference type="Proteomes" id="UP000009232"/>
    </source>
</evidence>
<reference evidence="11 12" key="1">
    <citation type="submission" date="2011-05" db="EMBL/GenBank/DDBJ databases">
        <title>Complete sequence of Thioalkalimicrobium cyclicum ALM1.</title>
        <authorList>
            <consortium name="US DOE Joint Genome Institute"/>
            <person name="Lucas S."/>
            <person name="Han J."/>
            <person name="Lapidus A."/>
            <person name="Cheng J.-F."/>
            <person name="Goodwin L."/>
            <person name="Pitluck S."/>
            <person name="Peters L."/>
            <person name="Mikhailova N."/>
            <person name="Davenport K."/>
            <person name="Han C."/>
            <person name="Tapia R."/>
            <person name="Land M."/>
            <person name="Hauser L."/>
            <person name="Kyrpides N."/>
            <person name="Ivanova N."/>
            <person name="Pagani I."/>
            <person name="Kappler U."/>
            <person name="Woyke T."/>
        </authorList>
    </citation>
    <scope>NUCLEOTIDE SEQUENCE [LARGE SCALE GENOMIC DNA]</scope>
    <source>
        <strain evidence="12">DSM 14477 / JCM 11371 / ALM1</strain>
    </source>
</reference>
<evidence type="ECO:0000256" key="3">
    <source>
        <dbReference type="ARBA" id="ARBA00022448"/>
    </source>
</evidence>
<dbReference type="GO" id="GO:0015095">
    <property type="term" value="F:magnesium ion transmembrane transporter activity"/>
    <property type="evidence" value="ECO:0007669"/>
    <property type="project" value="UniProtKB-UniRule"/>
</dbReference>
<dbReference type="STRING" id="717773.Thicy_1367"/>
<evidence type="ECO:0000256" key="7">
    <source>
        <dbReference type="ARBA" id="ARBA00023136"/>
    </source>
</evidence>
<dbReference type="Pfam" id="PF01769">
    <property type="entry name" value="MgtE"/>
    <property type="match status" value="1"/>
</dbReference>
<accession>F6D9T1</accession>
<dbReference type="AlphaFoldDB" id="F6D9T1"/>
<dbReference type="CDD" id="cd04606">
    <property type="entry name" value="CBS_pair_Mg_transporter"/>
    <property type="match status" value="1"/>
</dbReference>
<gene>
    <name evidence="11" type="ordered locus">Thicy_1367</name>
</gene>
<dbReference type="SUPFAM" id="SSF161093">
    <property type="entry name" value="MgtE membrane domain-like"/>
    <property type="match status" value="1"/>
</dbReference>
<dbReference type="InterPro" id="IPR006668">
    <property type="entry name" value="Mg_transptr_MgtE_intracell_dom"/>
</dbReference>
<dbReference type="SUPFAM" id="SSF158791">
    <property type="entry name" value="MgtE N-terminal domain-like"/>
    <property type="match status" value="1"/>
</dbReference>
<feature type="transmembrane region" description="Helical" evidence="9">
    <location>
        <begin position="398"/>
        <end position="424"/>
    </location>
</feature>
<dbReference type="GO" id="GO:0046872">
    <property type="term" value="F:metal ion binding"/>
    <property type="evidence" value="ECO:0007669"/>
    <property type="project" value="UniProtKB-KW"/>
</dbReference>
<keyword evidence="4 9" id="KW-0812">Transmembrane</keyword>
<dbReference type="InterPro" id="IPR046342">
    <property type="entry name" value="CBS_dom_sf"/>
</dbReference>
<feature type="transmembrane region" description="Helical" evidence="9">
    <location>
        <begin position="298"/>
        <end position="316"/>
    </location>
</feature>